<dbReference type="GO" id="GO:0005886">
    <property type="term" value="C:plasma membrane"/>
    <property type="evidence" value="ECO:0007669"/>
    <property type="project" value="UniProtKB-SubCell"/>
</dbReference>
<evidence type="ECO:0000256" key="7">
    <source>
        <dbReference type="ARBA" id="ARBA00023180"/>
    </source>
</evidence>
<dbReference type="EMBL" id="JAIFRP010004410">
    <property type="protein sequence ID" value="KAK2575738.1"/>
    <property type="molecule type" value="Genomic_DNA"/>
</dbReference>
<gene>
    <name evidence="9" type="ORF">KPH14_012124</name>
</gene>
<accession>A0AAD9RAD0</accession>
<feature type="transmembrane region" description="Helical" evidence="8">
    <location>
        <begin position="459"/>
        <end position="490"/>
    </location>
</feature>
<evidence type="ECO:0000256" key="3">
    <source>
        <dbReference type="ARBA" id="ARBA00022475"/>
    </source>
</evidence>
<keyword evidence="10" id="KW-1185">Reference proteome</keyword>
<sequence length="516" mass="58902">MSIESITNLYSEEEFDEHIVVPATRMKHPSIKVIIVLAIGLTLITLGVIAAAFWSSIFNWFLLRELTLTPTSTIYNLWKETPIPMYLKFYFFNWTNPNIFDRPTVRKPIFTEMGPYVFREVDYKVNKVWNDNGTVTFQRRKVWHFEENLSNGKLSDLVTNIDPVVVTMAGMMKNKSEFAQKFADQLIMSIGKQLTITKNVNELLFAGYEDQLLVIADKLNISTMPYTRFGWFYGRNNSDSFEGTFNMLTGKNDIYEMGIVKEWNFERETNYYKNSCAIVGGTNGDLWPPLKDNETVSIFVPDICTYVTLTYQNESVFQGLRGSKFISDETMLDNGDIVESRKCYCSTDKCDPAGVLNVSKCKYGAPAVISLPHFYLADSSYKKAVVGMTPSRKKHETFVTVEPTTGVPMQVKAQLQLNLLVEPIEHMSIFKFVRKTYMPMMWFTQEANLTSNYASQVKFLLVLPTLGLVTCIGIAAIGLLISFIGIFIFVRLRWQGEDNQALLSRNDTNHVNRMAG</sequence>
<evidence type="ECO:0008006" key="11">
    <source>
        <dbReference type="Google" id="ProtNLM"/>
    </source>
</evidence>
<evidence type="ECO:0000256" key="6">
    <source>
        <dbReference type="ARBA" id="ARBA00023136"/>
    </source>
</evidence>
<dbReference type="Proteomes" id="UP001258017">
    <property type="component" value="Unassembled WGS sequence"/>
</dbReference>
<evidence type="ECO:0000256" key="5">
    <source>
        <dbReference type="ARBA" id="ARBA00022989"/>
    </source>
</evidence>
<keyword evidence="5 8" id="KW-1133">Transmembrane helix</keyword>
<reference evidence="9" key="1">
    <citation type="submission" date="2021-08" db="EMBL/GenBank/DDBJ databases">
        <authorList>
            <person name="Misof B."/>
            <person name="Oliver O."/>
            <person name="Podsiadlowski L."/>
            <person name="Donath A."/>
            <person name="Peters R."/>
            <person name="Mayer C."/>
            <person name="Rust J."/>
            <person name="Gunkel S."/>
            <person name="Lesny P."/>
            <person name="Martin S."/>
            <person name="Oeyen J.P."/>
            <person name="Petersen M."/>
            <person name="Panagiotis P."/>
            <person name="Wilbrandt J."/>
            <person name="Tanja T."/>
        </authorList>
    </citation>
    <scope>NUCLEOTIDE SEQUENCE</scope>
    <source>
        <strain evidence="9">GBR_01_08_01A</strain>
        <tissue evidence="9">Thorax + abdomen</tissue>
    </source>
</reference>
<dbReference type="Pfam" id="PF01130">
    <property type="entry name" value="CD36"/>
    <property type="match status" value="1"/>
</dbReference>
<keyword evidence="6 8" id="KW-0472">Membrane</keyword>
<evidence type="ECO:0000256" key="2">
    <source>
        <dbReference type="ARBA" id="ARBA00010532"/>
    </source>
</evidence>
<evidence type="ECO:0000313" key="10">
    <source>
        <dbReference type="Proteomes" id="UP001258017"/>
    </source>
</evidence>
<keyword evidence="3" id="KW-1003">Cell membrane</keyword>
<keyword evidence="4 8" id="KW-0812">Transmembrane</keyword>
<dbReference type="InterPro" id="IPR002159">
    <property type="entry name" value="CD36_fam"/>
</dbReference>
<comment type="caution">
    <text evidence="9">The sequence shown here is derived from an EMBL/GenBank/DDBJ whole genome shotgun (WGS) entry which is preliminary data.</text>
</comment>
<evidence type="ECO:0000256" key="8">
    <source>
        <dbReference type="SAM" id="Phobius"/>
    </source>
</evidence>
<organism evidence="9 10">
    <name type="scientific">Odynerus spinipes</name>
    <dbReference type="NCBI Taxonomy" id="1348599"/>
    <lineage>
        <taxon>Eukaryota</taxon>
        <taxon>Metazoa</taxon>
        <taxon>Ecdysozoa</taxon>
        <taxon>Arthropoda</taxon>
        <taxon>Hexapoda</taxon>
        <taxon>Insecta</taxon>
        <taxon>Pterygota</taxon>
        <taxon>Neoptera</taxon>
        <taxon>Endopterygota</taxon>
        <taxon>Hymenoptera</taxon>
        <taxon>Apocrita</taxon>
        <taxon>Aculeata</taxon>
        <taxon>Vespoidea</taxon>
        <taxon>Vespidae</taxon>
        <taxon>Eumeninae</taxon>
        <taxon>Odynerus</taxon>
    </lineage>
</organism>
<dbReference type="AlphaFoldDB" id="A0AAD9RAD0"/>
<evidence type="ECO:0000313" key="9">
    <source>
        <dbReference type="EMBL" id="KAK2575738.1"/>
    </source>
</evidence>
<dbReference type="GO" id="GO:0005044">
    <property type="term" value="F:scavenger receptor activity"/>
    <property type="evidence" value="ECO:0007669"/>
    <property type="project" value="TreeGrafter"/>
</dbReference>
<dbReference type="PANTHER" id="PTHR11923:SF114">
    <property type="entry name" value="FI02050P-RELATED"/>
    <property type="match status" value="1"/>
</dbReference>
<comment type="subcellular location">
    <subcellularLocation>
        <location evidence="1">Cell membrane</location>
    </subcellularLocation>
</comment>
<reference evidence="9" key="2">
    <citation type="journal article" date="2023" name="Commun. Biol.">
        <title>Intrasexual cuticular hydrocarbon dimorphism in a wasp sheds light on hydrocarbon biosynthesis genes in Hymenoptera.</title>
        <authorList>
            <person name="Moris V.C."/>
            <person name="Podsiadlowski L."/>
            <person name="Martin S."/>
            <person name="Oeyen J.P."/>
            <person name="Donath A."/>
            <person name="Petersen M."/>
            <person name="Wilbrandt J."/>
            <person name="Misof B."/>
            <person name="Liedtke D."/>
            <person name="Thamm M."/>
            <person name="Scheiner R."/>
            <person name="Schmitt T."/>
            <person name="Niehuis O."/>
        </authorList>
    </citation>
    <scope>NUCLEOTIDE SEQUENCE</scope>
    <source>
        <strain evidence="9">GBR_01_08_01A</strain>
    </source>
</reference>
<name>A0AAD9RAD0_9HYME</name>
<dbReference type="PRINTS" id="PR01609">
    <property type="entry name" value="CD36FAMILY"/>
</dbReference>
<feature type="transmembrane region" description="Helical" evidence="8">
    <location>
        <begin position="33"/>
        <end position="62"/>
    </location>
</feature>
<protein>
    <recommendedName>
        <fullName evidence="11">Protein croquemort</fullName>
    </recommendedName>
</protein>
<comment type="similarity">
    <text evidence="2">Belongs to the CD36 family.</text>
</comment>
<dbReference type="GO" id="GO:0005737">
    <property type="term" value="C:cytoplasm"/>
    <property type="evidence" value="ECO:0007669"/>
    <property type="project" value="TreeGrafter"/>
</dbReference>
<dbReference type="PANTHER" id="PTHR11923">
    <property type="entry name" value="SCAVENGER RECEPTOR CLASS B TYPE-1 SR-B1"/>
    <property type="match status" value="1"/>
</dbReference>
<proteinExistence type="inferred from homology"/>
<evidence type="ECO:0000256" key="1">
    <source>
        <dbReference type="ARBA" id="ARBA00004236"/>
    </source>
</evidence>
<evidence type="ECO:0000256" key="4">
    <source>
        <dbReference type="ARBA" id="ARBA00022692"/>
    </source>
</evidence>
<keyword evidence="7" id="KW-0325">Glycoprotein</keyword>